<reference evidence="1" key="1">
    <citation type="submission" date="2023-10" db="EMBL/GenBank/DDBJ databases">
        <authorList>
            <person name="Chen Y."/>
            <person name="Shah S."/>
            <person name="Dougan E. K."/>
            <person name="Thang M."/>
            <person name="Chan C."/>
        </authorList>
    </citation>
    <scope>NUCLEOTIDE SEQUENCE [LARGE SCALE GENOMIC DNA]</scope>
</reference>
<sequence length="701" mass="77381">MQCDDPPGCEAYPPGLFPDFDCRRAASEAWEGQIDWDSWRRVFEERPPAAWGDGDGAAYFGAYMDSDDWAMERHWAECPLGALNAAMYLYSASVLQGDPSSAARYAADVARGLRSFPLRILLGSSWPLFALLSGDRLRELRPDVSGDPGRNCGGVEKPALRWGQFQAAFYGEERKEWSANTMRYVLSWQMSYIPELLEEECPLGVLTLNTIQAFTCATSESSCFRAFIQKVEAWIAASPDFVDVLAHSRWPISLVLNHMSHSTRHRYQLDFSEEELVGGWRTLALLPPSGLPAPALSGAARRASSAEARFPAHLGALGRWAALLSSGGGRSRAFRDALGALPHLGPGHPEAPSLVYISMVYGPRFSRHIGRFCARARALGAPGERLLLFALDGEAHRECLRENGQRCLRGTPSIVNKFTMPLVLAHLGLDSVWIDFDTFLMKDPTPIILEHARRGSYDILVSGSFESDCICNGVVFFRSSDMVRTWLLSVVLWMYHHPYEHDQKTFSAFLNYTESVQLQDFDLPPIPPWDTLDPISQFVTPDVFEGNGWTGDLDQIAIYHFLNGESDTGSGLDPSGAWSREHGHFQEGAGAPPRCRDAGDPLCGGGKVSLMDLFYLQDDEDLYSTPKPAHENAAIRRALLAARKEVRRLDLLGKPCGPMVGLLSQPTALPLPPGSPSPAELLQLAREGGRPPWHRAVADAP</sequence>
<organism evidence="1 2">
    <name type="scientific">Prorocentrum cordatum</name>
    <dbReference type="NCBI Taxonomy" id="2364126"/>
    <lineage>
        <taxon>Eukaryota</taxon>
        <taxon>Sar</taxon>
        <taxon>Alveolata</taxon>
        <taxon>Dinophyceae</taxon>
        <taxon>Prorocentrales</taxon>
        <taxon>Prorocentraceae</taxon>
        <taxon>Prorocentrum</taxon>
    </lineage>
</organism>
<name>A0ABN9XES7_9DINO</name>
<gene>
    <name evidence="1" type="ORF">PCOR1329_LOCUS75126</name>
</gene>
<comment type="caution">
    <text evidence="1">The sequence shown here is derived from an EMBL/GenBank/DDBJ whole genome shotgun (WGS) entry which is preliminary data.</text>
</comment>
<dbReference type="SUPFAM" id="SSF53448">
    <property type="entry name" value="Nucleotide-diphospho-sugar transferases"/>
    <property type="match status" value="1"/>
</dbReference>
<evidence type="ECO:0000313" key="1">
    <source>
        <dbReference type="EMBL" id="CAK0896751.1"/>
    </source>
</evidence>
<protein>
    <recommendedName>
        <fullName evidence="3">Nucleotide-diphospho-sugar transferase domain-containing protein</fullName>
    </recommendedName>
</protein>
<evidence type="ECO:0000313" key="2">
    <source>
        <dbReference type="Proteomes" id="UP001189429"/>
    </source>
</evidence>
<accession>A0ABN9XES7</accession>
<dbReference type="Proteomes" id="UP001189429">
    <property type="component" value="Unassembled WGS sequence"/>
</dbReference>
<dbReference type="EMBL" id="CAUYUJ010020234">
    <property type="protein sequence ID" value="CAK0896751.1"/>
    <property type="molecule type" value="Genomic_DNA"/>
</dbReference>
<evidence type="ECO:0008006" key="3">
    <source>
        <dbReference type="Google" id="ProtNLM"/>
    </source>
</evidence>
<dbReference type="InterPro" id="IPR029044">
    <property type="entry name" value="Nucleotide-diphossugar_trans"/>
</dbReference>
<keyword evidence="2" id="KW-1185">Reference proteome</keyword>
<proteinExistence type="predicted"/>